<keyword evidence="2" id="KW-1185">Reference proteome</keyword>
<accession>A0A1X0DRP9</accession>
<dbReference type="Proteomes" id="UP000192566">
    <property type="component" value="Unassembled WGS sequence"/>
</dbReference>
<gene>
    <name evidence="1" type="ORF">BST25_06055</name>
</gene>
<protein>
    <submittedName>
        <fullName evidence="1">Uncharacterized protein</fullName>
    </submittedName>
</protein>
<evidence type="ECO:0000313" key="1">
    <source>
        <dbReference type="EMBL" id="ORA75054.1"/>
    </source>
</evidence>
<comment type="caution">
    <text evidence="1">The sequence shown here is derived from an EMBL/GenBank/DDBJ whole genome shotgun (WGS) entry which is preliminary data.</text>
</comment>
<dbReference type="EMBL" id="MVHR01000006">
    <property type="protein sequence ID" value="ORA75054.1"/>
    <property type="molecule type" value="Genomic_DNA"/>
</dbReference>
<organism evidence="1 2">
    <name type="scientific">Mycobacterium heidelbergense</name>
    <dbReference type="NCBI Taxonomy" id="53376"/>
    <lineage>
        <taxon>Bacteria</taxon>
        <taxon>Bacillati</taxon>
        <taxon>Actinomycetota</taxon>
        <taxon>Actinomycetes</taxon>
        <taxon>Mycobacteriales</taxon>
        <taxon>Mycobacteriaceae</taxon>
        <taxon>Mycobacterium</taxon>
        <taxon>Mycobacterium simiae complex</taxon>
    </lineage>
</organism>
<evidence type="ECO:0000313" key="2">
    <source>
        <dbReference type="Proteomes" id="UP000192566"/>
    </source>
</evidence>
<sequence>MQVDRLEIVAGFPDIPSDPAVVVLNPHEEITPESFVAWLDRRQAGEPIDPGVRAADTLADLRTAGEV</sequence>
<proteinExistence type="predicted"/>
<name>A0A1X0DRP9_MYCHE</name>
<dbReference type="AlphaFoldDB" id="A0A1X0DRP9"/>
<reference evidence="1 2" key="1">
    <citation type="submission" date="2017-02" db="EMBL/GenBank/DDBJ databases">
        <title>The new phylogeny of genus Mycobacterium.</title>
        <authorList>
            <person name="Tortoli E."/>
            <person name="Trovato A."/>
            <person name="Cirillo D.M."/>
        </authorList>
    </citation>
    <scope>NUCLEOTIDE SEQUENCE [LARGE SCALE GENOMIC DNA]</scope>
    <source>
        <strain evidence="1 2">DSM 44471</strain>
    </source>
</reference>